<keyword evidence="1" id="KW-1133">Transmembrane helix</keyword>
<dbReference type="AlphaFoldDB" id="A0A842HKP5"/>
<sequence length="201" mass="22459">MKFADRLKIFAVGFTVGMVLLFFILSKRQGDRNELTAPRTAEEVQLEAVPGILHAYRDRRVAMDSKFITEQHREPLPDNRWKRTLILRGMDPEQVVRVVEFTHEEAGYDLVDRVVVMAPDRLTVTLPAGVSPPQLAEAVHPWGYRLTEKTADGTGVLVAIGGNSLADYRQAVERLQSLSDLTTDVQPVIYGEAEPFAGESL</sequence>
<dbReference type="EMBL" id="JACHVB010000060">
    <property type="protein sequence ID" value="MBC2596047.1"/>
    <property type="molecule type" value="Genomic_DNA"/>
</dbReference>
<dbReference type="Proteomes" id="UP000546464">
    <property type="component" value="Unassembled WGS sequence"/>
</dbReference>
<evidence type="ECO:0000256" key="1">
    <source>
        <dbReference type="SAM" id="Phobius"/>
    </source>
</evidence>
<proteinExistence type="predicted"/>
<evidence type="ECO:0000313" key="2">
    <source>
        <dbReference type="EMBL" id="MBC2596047.1"/>
    </source>
</evidence>
<feature type="transmembrane region" description="Helical" evidence="1">
    <location>
        <begin position="6"/>
        <end position="25"/>
    </location>
</feature>
<protein>
    <submittedName>
        <fullName evidence="2">Uncharacterized protein</fullName>
    </submittedName>
</protein>
<name>A0A842HKP5_9BACT</name>
<comment type="caution">
    <text evidence="2">The sequence shown here is derived from an EMBL/GenBank/DDBJ whole genome shotgun (WGS) entry which is preliminary data.</text>
</comment>
<organism evidence="2 3">
    <name type="scientific">Ruficoccus amylovorans</name>
    <dbReference type="NCBI Taxonomy" id="1804625"/>
    <lineage>
        <taxon>Bacteria</taxon>
        <taxon>Pseudomonadati</taxon>
        <taxon>Verrucomicrobiota</taxon>
        <taxon>Opitutia</taxon>
        <taxon>Puniceicoccales</taxon>
        <taxon>Cerasicoccaceae</taxon>
        <taxon>Ruficoccus</taxon>
    </lineage>
</organism>
<keyword evidence="1" id="KW-0812">Transmembrane</keyword>
<evidence type="ECO:0000313" key="3">
    <source>
        <dbReference type="Proteomes" id="UP000546464"/>
    </source>
</evidence>
<keyword evidence="3" id="KW-1185">Reference proteome</keyword>
<gene>
    <name evidence="2" type="ORF">H5P28_17405</name>
</gene>
<dbReference type="RefSeq" id="WP_185676964.1">
    <property type="nucleotide sequence ID" value="NZ_JACHVB010000060.1"/>
</dbReference>
<reference evidence="2 3" key="1">
    <citation type="submission" date="2020-07" db="EMBL/GenBank/DDBJ databases">
        <authorList>
            <person name="Feng X."/>
        </authorList>
    </citation>
    <scope>NUCLEOTIDE SEQUENCE [LARGE SCALE GENOMIC DNA]</scope>
    <source>
        <strain evidence="2 3">JCM31066</strain>
    </source>
</reference>
<accession>A0A842HKP5</accession>
<keyword evidence="1" id="KW-0472">Membrane</keyword>